<keyword evidence="2" id="KW-1185">Reference proteome</keyword>
<organism evidence="1 2">
    <name type="scientific">Pelagerythrobacter marinus</name>
    <dbReference type="NCBI Taxonomy" id="538382"/>
    <lineage>
        <taxon>Bacteria</taxon>
        <taxon>Pseudomonadati</taxon>
        <taxon>Pseudomonadota</taxon>
        <taxon>Alphaproteobacteria</taxon>
        <taxon>Sphingomonadales</taxon>
        <taxon>Erythrobacteraceae</taxon>
        <taxon>Pelagerythrobacter</taxon>
    </lineage>
</organism>
<evidence type="ECO:0000313" key="2">
    <source>
        <dbReference type="Proteomes" id="UP000444401"/>
    </source>
</evidence>
<protein>
    <submittedName>
        <fullName evidence="1">Sulfotransferase</fullName>
    </submittedName>
</protein>
<dbReference type="PANTHER" id="PTHR36451:SF1">
    <property type="entry name" value="OMEGA-HYDROXY-BETA-DIHYDROMENAQUINONE-9 SULFOTRANSFERASE STF3"/>
    <property type="match status" value="1"/>
</dbReference>
<dbReference type="Proteomes" id="UP000444401">
    <property type="component" value="Unassembled WGS sequence"/>
</dbReference>
<gene>
    <name evidence="1" type="ORF">GRI72_10655</name>
</gene>
<dbReference type="EMBL" id="WTYO01000004">
    <property type="protein sequence ID" value="MXO69285.1"/>
    <property type="molecule type" value="Genomic_DNA"/>
</dbReference>
<sequence length="420" mass="48070">MVDFGIRAGRRLGAVAPARLEKAHLLEQAAEATGLDDFGDRWFERPMDVLLDAVAGEARLNAAGDFSAMQQFHHVLRDRLLAQMWFRRHPEILSRPMPRPVVIVGPMRSGTTRMHRLLASDRRFTHMRSFETISPVPRPGFEEVMEGRREDFRPVLARRIMKVARLANPRTLSIHPTGPYEPEEELGLLVASMWGMKHEAQWHVPSYGRWCEGESAVPAYRHMADLLRLVGWSQQASSLRPWILKTPQHMLDLPALLEVFPDARLIFTHRDPLKVVGSAASLAWNQTIIYSDHADPARMGREWLHKTALQVERMRAARETIPQERMIDVQYEDMESDWRGTMERVYRFLGLDMAPALPGMEDYMRRASALKRRPHAYSLDEFGLTSGDVLDRLGDYVRAFDVPIEGAAPARQARRGMRAS</sequence>
<dbReference type="InterPro" id="IPR052736">
    <property type="entry name" value="Stf3_sulfotransferase"/>
</dbReference>
<dbReference type="SUPFAM" id="SSF52540">
    <property type="entry name" value="P-loop containing nucleoside triphosphate hydrolases"/>
    <property type="match status" value="1"/>
</dbReference>
<reference evidence="1 2" key="1">
    <citation type="submission" date="2019-12" db="EMBL/GenBank/DDBJ databases">
        <title>Genomic-based taxomic classification of the family Erythrobacteraceae.</title>
        <authorList>
            <person name="Xu L."/>
        </authorList>
    </citation>
    <scope>NUCLEOTIDE SEQUENCE [LARGE SCALE GENOMIC DNA]</scope>
    <source>
        <strain evidence="1 2">H32</strain>
    </source>
</reference>
<comment type="caution">
    <text evidence="1">The sequence shown here is derived from an EMBL/GenBank/DDBJ whole genome shotgun (WGS) entry which is preliminary data.</text>
</comment>
<dbReference type="Gene3D" id="3.40.50.300">
    <property type="entry name" value="P-loop containing nucleotide triphosphate hydrolases"/>
    <property type="match status" value="1"/>
</dbReference>
<dbReference type="Pfam" id="PF13469">
    <property type="entry name" value="Sulfotransfer_3"/>
    <property type="match status" value="1"/>
</dbReference>
<proteinExistence type="predicted"/>
<dbReference type="InterPro" id="IPR027417">
    <property type="entry name" value="P-loop_NTPase"/>
</dbReference>
<dbReference type="PANTHER" id="PTHR36451">
    <property type="entry name" value="PAPS-DEPENDENT SULFOTRANSFERASE STF3"/>
    <property type="match status" value="1"/>
</dbReference>
<accession>A0ABW9UZQ7</accession>
<name>A0ABW9UZQ7_9SPHN</name>
<evidence type="ECO:0000313" key="1">
    <source>
        <dbReference type="EMBL" id="MXO69285.1"/>
    </source>
</evidence>